<dbReference type="EMBL" id="FWFG01000048">
    <property type="protein sequence ID" value="SLM90353.1"/>
    <property type="molecule type" value="Genomic_DNA"/>
</dbReference>
<proteinExistence type="inferred from homology"/>
<dbReference type="Proteomes" id="UP000195981">
    <property type="component" value="Unassembled WGS sequence"/>
</dbReference>
<dbReference type="Pfam" id="PF00702">
    <property type="entry name" value="Hydrolase"/>
    <property type="match status" value="1"/>
</dbReference>
<dbReference type="Gene3D" id="3.30.70.100">
    <property type="match status" value="1"/>
</dbReference>
<feature type="transmembrane region" description="Helical" evidence="11">
    <location>
        <begin position="728"/>
        <end position="748"/>
    </location>
</feature>
<reference evidence="14 15" key="1">
    <citation type="submission" date="2017-02" db="EMBL/GenBank/DDBJ databases">
        <authorList>
            <person name="Peterson S.W."/>
        </authorList>
    </citation>
    <scope>NUCLEOTIDE SEQUENCE [LARGE SCALE GENOMIC DNA]</scope>
    <source>
        <strain evidence="14 15">CIP104813</strain>
    </source>
</reference>
<dbReference type="Gene3D" id="3.40.1110.10">
    <property type="entry name" value="Calcium-transporting ATPase, cytoplasmic domain N"/>
    <property type="match status" value="1"/>
</dbReference>
<dbReference type="EC" id="3.6.3.4" evidence="14"/>
<dbReference type="InterPro" id="IPR006121">
    <property type="entry name" value="HMA_dom"/>
</dbReference>
<dbReference type="AlphaFoldDB" id="A0A1X6WX75"/>
<dbReference type="PANTHER" id="PTHR43520">
    <property type="entry name" value="ATP7, ISOFORM B"/>
    <property type="match status" value="1"/>
</dbReference>
<dbReference type="SUPFAM" id="SSF81653">
    <property type="entry name" value="Calcium ATPase, transduction domain A"/>
    <property type="match status" value="1"/>
</dbReference>
<dbReference type="SFLD" id="SFLDG00002">
    <property type="entry name" value="C1.7:_P-type_atpase_like"/>
    <property type="match status" value="1"/>
</dbReference>
<dbReference type="FunFam" id="2.70.150.10:FF:000002">
    <property type="entry name" value="Copper-transporting ATPase 1, putative"/>
    <property type="match status" value="1"/>
</dbReference>
<evidence type="ECO:0000313" key="15">
    <source>
        <dbReference type="Proteomes" id="UP000195981"/>
    </source>
</evidence>
<dbReference type="Gene3D" id="3.40.50.1000">
    <property type="entry name" value="HAD superfamily/HAD-like"/>
    <property type="match status" value="1"/>
</dbReference>
<keyword evidence="10 11" id="KW-0472">Membrane</keyword>
<dbReference type="RefSeq" id="WP_087103169.1">
    <property type="nucleotide sequence ID" value="NZ_FWFG01000048.1"/>
</dbReference>
<dbReference type="InterPro" id="IPR008250">
    <property type="entry name" value="ATPase_P-typ_transduc_dom_A_sf"/>
</dbReference>
<evidence type="ECO:0000256" key="10">
    <source>
        <dbReference type="ARBA" id="ARBA00023136"/>
    </source>
</evidence>
<dbReference type="InterPro" id="IPR018303">
    <property type="entry name" value="ATPase_P-typ_P_site"/>
</dbReference>
<accession>A0A1X6WX75</accession>
<evidence type="ECO:0000313" key="14">
    <source>
        <dbReference type="EMBL" id="SLM90353.1"/>
    </source>
</evidence>
<keyword evidence="5 11" id="KW-0479">Metal-binding</keyword>
<evidence type="ECO:0000256" key="7">
    <source>
        <dbReference type="ARBA" id="ARBA00022840"/>
    </source>
</evidence>
<dbReference type="EC" id="3.6.3.3" evidence="14"/>
<dbReference type="OrthoDB" id="7059309at2"/>
<dbReference type="InterPro" id="IPR023299">
    <property type="entry name" value="ATPase_P-typ_cyto_dom_N"/>
</dbReference>
<feature type="transmembrane region" description="Helical" evidence="11">
    <location>
        <begin position="382"/>
        <end position="404"/>
    </location>
</feature>
<feature type="domain" description="HMA" evidence="13">
    <location>
        <begin position="19"/>
        <end position="84"/>
    </location>
</feature>
<name>A0A1X6WX75_9MICO</name>
<dbReference type="PRINTS" id="PR00119">
    <property type="entry name" value="CATATPASE"/>
</dbReference>
<evidence type="ECO:0000256" key="8">
    <source>
        <dbReference type="ARBA" id="ARBA00022967"/>
    </source>
</evidence>
<comment type="subcellular location">
    <subcellularLocation>
        <location evidence="1">Cell membrane</location>
        <topology evidence="1">Multi-pass membrane protein</topology>
    </subcellularLocation>
</comment>
<dbReference type="GO" id="GO:0043682">
    <property type="term" value="F:P-type divalent copper transporter activity"/>
    <property type="evidence" value="ECO:0007669"/>
    <property type="project" value="TreeGrafter"/>
</dbReference>
<dbReference type="GO" id="GO:0016887">
    <property type="term" value="F:ATP hydrolysis activity"/>
    <property type="evidence" value="ECO:0007669"/>
    <property type="project" value="InterPro"/>
</dbReference>
<keyword evidence="14" id="KW-0378">Hydrolase</keyword>
<dbReference type="Gene3D" id="2.70.150.10">
    <property type="entry name" value="Calcium-transporting ATPase, cytoplasmic transduction domain A"/>
    <property type="match status" value="1"/>
</dbReference>
<dbReference type="InterPro" id="IPR001757">
    <property type="entry name" value="P_typ_ATPase"/>
</dbReference>
<dbReference type="InterPro" id="IPR059000">
    <property type="entry name" value="ATPase_P-type_domA"/>
</dbReference>
<evidence type="ECO:0000256" key="4">
    <source>
        <dbReference type="ARBA" id="ARBA00022692"/>
    </source>
</evidence>
<dbReference type="InterPro" id="IPR017969">
    <property type="entry name" value="Heavy-metal-associated_CS"/>
</dbReference>
<dbReference type="CDD" id="cd00371">
    <property type="entry name" value="HMA"/>
    <property type="match status" value="1"/>
</dbReference>
<dbReference type="SUPFAM" id="SSF81660">
    <property type="entry name" value="Metal cation-transporting ATPase, ATP-binding domain N"/>
    <property type="match status" value="1"/>
</dbReference>
<feature type="region of interest" description="Disordered" evidence="12">
    <location>
        <begin position="1"/>
        <end position="20"/>
    </location>
</feature>
<dbReference type="GO" id="GO:0055070">
    <property type="term" value="P:copper ion homeostasis"/>
    <property type="evidence" value="ECO:0007669"/>
    <property type="project" value="TreeGrafter"/>
</dbReference>
<dbReference type="SFLD" id="SFLDS00003">
    <property type="entry name" value="Haloacid_Dehalogenase"/>
    <property type="match status" value="1"/>
</dbReference>
<keyword evidence="11" id="KW-1003">Cell membrane</keyword>
<keyword evidence="3" id="KW-0813">Transport</keyword>
<keyword evidence="9 11" id="KW-1133">Transmembrane helix</keyword>
<dbReference type="GO" id="GO:0005507">
    <property type="term" value="F:copper ion binding"/>
    <property type="evidence" value="ECO:0007669"/>
    <property type="project" value="TreeGrafter"/>
</dbReference>
<keyword evidence="7 11" id="KW-0067">ATP-binding</keyword>
<evidence type="ECO:0000256" key="12">
    <source>
        <dbReference type="SAM" id="MobiDB-lite"/>
    </source>
</evidence>
<evidence type="ECO:0000259" key="13">
    <source>
        <dbReference type="PROSITE" id="PS50846"/>
    </source>
</evidence>
<dbReference type="SUPFAM" id="SSF81665">
    <property type="entry name" value="Calcium ATPase, transmembrane domain M"/>
    <property type="match status" value="1"/>
</dbReference>
<evidence type="ECO:0000256" key="5">
    <source>
        <dbReference type="ARBA" id="ARBA00022723"/>
    </source>
</evidence>
<dbReference type="NCBIfam" id="TIGR01494">
    <property type="entry name" value="ATPase_P-type"/>
    <property type="match status" value="1"/>
</dbReference>
<feature type="transmembrane region" description="Helical" evidence="11">
    <location>
        <begin position="754"/>
        <end position="772"/>
    </location>
</feature>
<dbReference type="InterPro" id="IPR036163">
    <property type="entry name" value="HMA_dom_sf"/>
</dbReference>
<dbReference type="PROSITE" id="PS00154">
    <property type="entry name" value="ATPASE_E1_E2"/>
    <property type="match status" value="1"/>
</dbReference>
<gene>
    <name evidence="14" type="ORF">FM110_04775</name>
</gene>
<dbReference type="FunFam" id="3.30.70.100:FF:000001">
    <property type="entry name" value="ATPase copper transporting beta"/>
    <property type="match status" value="1"/>
</dbReference>
<dbReference type="InterPro" id="IPR023214">
    <property type="entry name" value="HAD_sf"/>
</dbReference>
<protein>
    <submittedName>
        <fullName evidence="14">Lead, cadmium, zinc and mercury transporting ATPase Copper-translocating P-type ATPase</fullName>
        <ecNumber evidence="14">3.6.3.3</ecNumber>
        <ecNumber evidence="14">3.6.3.4</ecNumber>
        <ecNumber evidence="14">3.6.3.5</ecNumber>
    </submittedName>
</protein>
<keyword evidence="4 11" id="KW-0812">Transmembrane</keyword>
<dbReference type="Pfam" id="PF00403">
    <property type="entry name" value="HMA"/>
    <property type="match status" value="1"/>
</dbReference>
<organism evidence="14 15">
    <name type="scientific">Brachybacterium nesterenkovii</name>
    <dbReference type="NCBI Taxonomy" id="47847"/>
    <lineage>
        <taxon>Bacteria</taxon>
        <taxon>Bacillati</taxon>
        <taxon>Actinomycetota</taxon>
        <taxon>Actinomycetes</taxon>
        <taxon>Micrococcales</taxon>
        <taxon>Dermabacteraceae</taxon>
        <taxon>Brachybacterium</taxon>
    </lineage>
</organism>
<dbReference type="SUPFAM" id="SSF56784">
    <property type="entry name" value="HAD-like"/>
    <property type="match status" value="1"/>
</dbReference>
<evidence type="ECO:0000256" key="6">
    <source>
        <dbReference type="ARBA" id="ARBA00022741"/>
    </source>
</evidence>
<evidence type="ECO:0000256" key="1">
    <source>
        <dbReference type="ARBA" id="ARBA00004651"/>
    </source>
</evidence>
<comment type="similarity">
    <text evidence="2 11">Belongs to the cation transport ATPase (P-type) (TC 3.A.3) family. Type IB subfamily.</text>
</comment>
<dbReference type="PRINTS" id="PR00943">
    <property type="entry name" value="CUATPASE"/>
</dbReference>
<dbReference type="EC" id="3.6.3.5" evidence="14"/>
<dbReference type="SFLD" id="SFLDF00027">
    <property type="entry name" value="p-type_atpase"/>
    <property type="match status" value="1"/>
</dbReference>
<dbReference type="PROSITE" id="PS01047">
    <property type="entry name" value="HMA_1"/>
    <property type="match status" value="1"/>
</dbReference>
<dbReference type="GO" id="GO:0005886">
    <property type="term" value="C:plasma membrane"/>
    <property type="evidence" value="ECO:0007669"/>
    <property type="project" value="UniProtKB-SubCell"/>
</dbReference>
<dbReference type="Pfam" id="PF00122">
    <property type="entry name" value="E1-E2_ATPase"/>
    <property type="match status" value="1"/>
</dbReference>
<keyword evidence="8" id="KW-1278">Translocase</keyword>
<feature type="transmembrane region" description="Helical" evidence="11">
    <location>
        <begin position="182"/>
        <end position="205"/>
    </location>
</feature>
<dbReference type="NCBIfam" id="TIGR01525">
    <property type="entry name" value="ATPase-IB_hvy"/>
    <property type="match status" value="1"/>
</dbReference>
<feature type="transmembrane region" description="Helical" evidence="11">
    <location>
        <begin position="225"/>
        <end position="243"/>
    </location>
</feature>
<dbReference type="InterPro" id="IPR044492">
    <property type="entry name" value="P_typ_ATPase_HD_dom"/>
</dbReference>
<dbReference type="InterPro" id="IPR027256">
    <property type="entry name" value="P-typ_ATPase_IB"/>
</dbReference>
<feature type="transmembrane region" description="Helical" evidence="11">
    <location>
        <begin position="144"/>
        <end position="162"/>
    </location>
</feature>
<keyword evidence="6 11" id="KW-0547">Nucleotide-binding</keyword>
<evidence type="ECO:0000256" key="2">
    <source>
        <dbReference type="ARBA" id="ARBA00006024"/>
    </source>
</evidence>
<dbReference type="CDD" id="cd02094">
    <property type="entry name" value="P-type_ATPase_Cu-like"/>
    <property type="match status" value="1"/>
</dbReference>
<dbReference type="InterPro" id="IPR036412">
    <property type="entry name" value="HAD-like_sf"/>
</dbReference>
<dbReference type="GO" id="GO:0005524">
    <property type="term" value="F:ATP binding"/>
    <property type="evidence" value="ECO:0007669"/>
    <property type="project" value="UniProtKB-UniRule"/>
</dbReference>
<sequence>MTATGTRPDAAPATDPGTRRVDLDISGMTCASCVARVEKKLRREGAAEAAVNLALERATVLVPADGPSDEQLVAAVEKGGYGARVRSAAAPGSALEDAVGATDGSELDRHEADQREALHRTLVSAALSVPIVLVSMVPPLQFPGWQWAALALATPVVLWCAWPFHRAAAINLRHGTTTMDTLVSLGVSAAYLWSLWALLFGGAGRIGMTMDFSLTPAMHGGHHEIYLESAAVVTTLILLGRWAQARAVHRSSAALRALLDLGAKEATVLELGPDGRTLERTVPVGELRTGDVFVVRPGEKIATDGVVVTGSSAVDRSMLTGESVPEEVSAGDEVAGATVNAHGRLEVRATRVGADTQLAHIARLVEHAQTSKAPVQHLVDRISGIFVPVVIALSLLTLAGWLLTGHGAEQAFTAAVAVLIIACPCALGLATPTAIMVGTGRGAELGVLIRSAEALEASRAIRTIVLDKTGTLTTGAMTLRDVAVAPGADRAEILALAAAVERGSEHPIARAVVGAAESEADAAALLQTLTAEGTAARAGSGVSATVATPGRAAREVTVRRIEADDVLDDAVAAAAARSGDEGATVSAVVVDGAVLGVLALGDAIRPESAGALAALRRLGIRPVLATGDAAPAAWHVARALGIDEVHAGVSPEDKLRLVEALQAEGAGGVAMAGDGINDTAALAAADLGIAMGTGTDAAMASGDMVVSDGSIATIPTAIRLARATLRTIRWNLFWAFIYNVVAIPLAMAGWLGPLIAGAAMAFSSVFVVTNSLRLRRFR</sequence>
<dbReference type="PANTHER" id="PTHR43520:SF8">
    <property type="entry name" value="P-TYPE CU(+) TRANSPORTER"/>
    <property type="match status" value="1"/>
</dbReference>
<feature type="transmembrane region" description="Helical" evidence="11">
    <location>
        <begin position="410"/>
        <end position="431"/>
    </location>
</feature>
<evidence type="ECO:0000256" key="3">
    <source>
        <dbReference type="ARBA" id="ARBA00022448"/>
    </source>
</evidence>
<dbReference type="PROSITE" id="PS50846">
    <property type="entry name" value="HMA_2"/>
    <property type="match status" value="1"/>
</dbReference>
<dbReference type="SUPFAM" id="SSF55008">
    <property type="entry name" value="HMA, heavy metal-associated domain"/>
    <property type="match status" value="1"/>
</dbReference>
<evidence type="ECO:0000256" key="9">
    <source>
        <dbReference type="ARBA" id="ARBA00022989"/>
    </source>
</evidence>
<feature type="transmembrane region" description="Helical" evidence="11">
    <location>
        <begin position="117"/>
        <end position="138"/>
    </location>
</feature>
<dbReference type="InterPro" id="IPR023298">
    <property type="entry name" value="ATPase_P-typ_TM_dom_sf"/>
</dbReference>
<evidence type="ECO:0000256" key="11">
    <source>
        <dbReference type="RuleBase" id="RU362081"/>
    </source>
</evidence>
<keyword evidence="15" id="KW-1185">Reference proteome</keyword>